<dbReference type="Pfam" id="PF07331">
    <property type="entry name" value="TctB"/>
    <property type="match status" value="1"/>
</dbReference>
<evidence type="ECO:0000259" key="2">
    <source>
        <dbReference type="Pfam" id="PF07331"/>
    </source>
</evidence>
<dbReference type="InterPro" id="IPR009936">
    <property type="entry name" value="DUF1468"/>
</dbReference>
<organism evidence="3 4">
    <name type="scientific">Spirochaeta isovalerica</name>
    <dbReference type="NCBI Taxonomy" id="150"/>
    <lineage>
        <taxon>Bacteria</taxon>
        <taxon>Pseudomonadati</taxon>
        <taxon>Spirochaetota</taxon>
        <taxon>Spirochaetia</taxon>
        <taxon>Spirochaetales</taxon>
        <taxon>Spirochaetaceae</taxon>
        <taxon>Spirochaeta</taxon>
    </lineage>
</organism>
<feature type="transmembrane region" description="Helical" evidence="1">
    <location>
        <begin position="125"/>
        <end position="147"/>
    </location>
</feature>
<accession>A0A841RB23</accession>
<evidence type="ECO:0000256" key="1">
    <source>
        <dbReference type="SAM" id="Phobius"/>
    </source>
</evidence>
<sequence length="155" mass="17284">MNISLLSGILALLIGLIYTVMTFLLPEASIGRPMEPKIFPMALGMLMIILSSILLVQETKKSRKSEQPAGKFTIDSNLKNIGLTCLFSILYAILFDKLGYVISTILFLEGELFLFNGAKKWKINSIVAVVFSLFIYILFSKLLGVYLPMTPGIWI</sequence>
<dbReference type="AlphaFoldDB" id="A0A841RB23"/>
<evidence type="ECO:0000313" key="3">
    <source>
        <dbReference type="EMBL" id="MBB6480210.1"/>
    </source>
</evidence>
<proteinExistence type="predicted"/>
<keyword evidence="1" id="KW-1133">Transmembrane helix</keyword>
<feature type="domain" description="DUF1468" evidence="2">
    <location>
        <begin position="7"/>
        <end position="148"/>
    </location>
</feature>
<keyword evidence="1" id="KW-0472">Membrane</keyword>
<dbReference type="RefSeq" id="WP_184746130.1">
    <property type="nucleotide sequence ID" value="NZ_JACHGJ010000002.1"/>
</dbReference>
<reference evidence="3 4" key="1">
    <citation type="submission" date="2020-08" db="EMBL/GenBank/DDBJ databases">
        <title>Genomic Encyclopedia of Type Strains, Phase IV (KMG-IV): sequencing the most valuable type-strain genomes for metagenomic binning, comparative biology and taxonomic classification.</title>
        <authorList>
            <person name="Goeker M."/>
        </authorList>
    </citation>
    <scope>NUCLEOTIDE SEQUENCE [LARGE SCALE GENOMIC DNA]</scope>
    <source>
        <strain evidence="3 4">DSM 2461</strain>
    </source>
</reference>
<dbReference type="Proteomes" id="UP000587760">
    <property type="component" value="Unassembled WGS sequence"/>
</dbReference>
<protein>
    <submittedName>
        <fullName evidence="3">Putative tricarboxylic transport membrane protein</fullName>
    </submittedName>
</protein>
<feature type="transmembrane region" description="Helical" evidence="1">
    <location>
        <begin position="38"/>
        <end position="56"/>
    </location>
</feature>
<evidence type="ECO:0000313" key="4">
    <source>
        <dbReference type="Proteomes" id="UP000587760"/>
    </source>
</evidence>
<gene>
    <name evidence="3" type="ORF">HNR50_001868</name>
</gene>
<keyword evidence="1" id="KW-0812">Transmembrane</keyword>
<keyword evidence="4" id="KW-1185">Reference proteome</keyword>
<comment type="caution">
    <text evidence="3">The sequence shown here is derived from an EMBL/GenBank/DDBJ whole genome shotgun (WGS) entry which is preliminary data.</text>
</comment>
<name>A0A841RB23_9SPIO</name>
<dbReference type="EMBL" id="JACHGJ010000002">
    <property type="protein sequence ID" value="MBB6480210.1"/>
    <property type="molecule type" value="Genomic_DNA"/>
</dbReference>